<keyword evidence="2" id="KW-0813">Transport</keyword>
<feature type="transmembrane region" description="Helical" evidence="7">
    <location>
        <begin position="199"/>
        <end position="219"/>
    </location>
</feature>
<dbReference type="SUPFAM" id="SSF103473">
    <property type="entry name" value="MFS general substrate transporter"/>
    <property type="match status" value="1"/>
</dbReference>
<organism evidence="9 10">
    <name type="scientific">Paraphaeosphaeria minitans</name>
    <dbReference type="NCBI Taxonomy" id="565426"/>
    <lineage>
        <taxon>Eukaryota</taxon>
        <taxon>Fungi</taxon>
        <taxon>Dikarya</taxon>
        <taxon>Ascomycota</taxon>
        <taxon>Pezizomycotina</taxon>
        <taxon>Dothideomycetes</taxon>
        <taxon>Pleosporomycetidae</taxon>
        <taxon>Pleosporales</taxon>
        <taxon>Massarineae</taxon>
        <taxon>Didymosphaeriaceae</taxon>
        <taxon>Paraphaeosphaeria</taxon>
    </lineage>
</organism>
<dbReference type="InterPro" id="IPR036259">
    <property type="entry name" value="MFS_trans_sf"/>
</dbReference>
<evidence type="ECO:0000256" key="6">
    <source>
        <dbReference type="ARBA" id="ARBA00023180"/>
    </source>
</evidence>
<dbReference type="PRINTS" id="PR01036">
    <property type="entry name" value="TCRTETB"/>
</dbReference>
<gene>
    <name evidence="9" type="ORF">PMIN01_04714</name>
</gene>
<evidence type="ECO:0000256" key="7">
    <source>
        <dbReference type="SAM" id="Phobius"/>
    </source>
</evidence>
<dbReference type="GO" id="GO:0022857">
    <property type="term" value="F:transmembrane transporter activity"/>
    <property type="evidence" value="ECO:0007669"/>
    <property type="project" value="InterPro"/>
</dbReference>
<sequence length="561" mass="60098">MSTLLPAVDKPGSSLNTTTVTTSENAIMPPDTPASDATKKDLRFWGIFASLCALSFLAALDSSIITTALPTITKDIGGERQYIWIANSFVFATLAPQPLFGQIANLFGRRNPTIVSVLLFVLGSGLGGGAHNVAMLIAGRTVQGLGAGGIYVLIDVVCCDMVSLRERGKYLGFMFSWAGVAALIGPVLGGAFAQANWRWIFYINLPISSVALVAIVVFLPSRQVTSAQHAFQRLDLIGNAIFIPSMVAILFGLVMGGVQFAWSSWRIVVPLVLGGLGWIAFHIHQASSFCKEPSVPVRLFSNRTSAAAYGLTFLSSIIVQQITYFLPVYLQAVKGSNPLQAGVQFLPFAGCVLFFAVMAGTLLSQTGQYLPLHFAGCALSAIGFGIFTLLDDGSSKAAWVCFQIIAAGGSGLIMSVLLPAAMAALPESEVASATAVYSFLRTFGYIWGVTISSITFNGQFDRYINDIQDPDLRSQLAGGGAYAFASKQAVQRLPEPTRAQVISIYVKSLNAVWQVGIALSLFSFLLVFVEKHIELRKELETDYGIHDEKQRNVGEGEQGGK</sequence>
<evidence type="ECO:0000256" key="3">
    <source>
        <dbReference type="ARBA" id="ARBA00022692"/>
    </source>
</evidence>
<dbReference type="InterPro" id="IPR011701">
    <property type="entry name" value="MFS"/>
</dbReference>
<feature type="transmembrane region" description="Helical" evidence="7">
    <location>
        <begin position="511"/>
        <end position="529"/>
    </location>
</feature>
<evidence type="ECO:0000259" key="8">
    <source>
        <dbReference type="PROSITE" id="PS50850"/>
    </source>
</evidence>
<keyword evidence="3 7" id="KW-0812">Transmembrane</keyword>
<protein>
    <submittedName>
        <fullName evidence="9">Multidrug resistance protein fnx1</fullName>
    </submittedName>
</protein>
<keyword evidence="4 7" id="KW-1133">Transmembrane helix</keyword>
<dbReference type="GO" id="GO:0005886">
    <property type="term" value="C:plasma membrane"/>
    <property type="evidence" value="ECO:0007669"/>
    <property type="project" value="TreeGrafter"/>
</dbReference>
<dbReference type="EMBL" id="WJXW01000004">
    <property type="protein sequence ID" value="KAF9736935.1"/>
    <property type="molecule type" value="Genomic_DNA"/>
</dbReference>
<dbReference type="PROSITE" id="PS50850">
    <property type="entry name" value="MFS"/>
    <property type="match status" value="1"/>
</dbReference>
<feature type="domain" description="Major facilitator superfamily (MFS) profile" evidence="8">
    <location>
        <begin position="47"/>
        <end position="534"/>
    </location>
</feature>
<feature type="transmembrane region" description="Helical" evidence="7">
    <location>
        <begin position="81"/>
        <end position="101"/>
    </location>
</feature>
<feature type="transmembrane region" description="Helical" evidence="7">
    <location>
        <begin position="267"/>
        <end position="285"/>
    </location>
</feature>
<dbReference type="Gene3D" id="1.20.1720.10">
    <property type="entry name" value="Multidrug resistance protein D"/>
    <property type="match status" value="1"/>
</dbReference>
<dbReference type="PANTHER" id="PTHR23501">
    <property type="entry name" value="MAJOR FACILITATOR SUPERFAMILY"/>
    <property type="match status" value="1"/>
</dbReference>
<dbReference type="AlphaFoldDB" id="A0A9P6GL05"/>
<evidence type="ECO:0000256" key="4">
    <source>
        <dbReference type="ARBA" id="ARBA00022989"/>
    </source>
</evidence>
<feature type="transmembrane region" description="Helical" evidence="7">
    <location>
        <begin position="113"/>
        <end position="138"/>
    </location>
</feature>
<proteinExistence type="predicted"/>
<feature type="transmembrane region" description="Helical" evidence="7">
    <location>
        <begin position="44"/>
        <end position="69"/>
    </location>
</feature>
<comment type="caution">
    <text evidence="9">The sequence shown here is derived from an EMBL/GenBank/DDBJ whole genome shotgun (WGS) entry which is preliminary data.</text>
</comment>
<dbReference type="Proteomes" id="UP000756921">
    <property type="component" value="Unassembled WGS sequence"/>
</dbReference>
<feature type="transmembrane region" description="Helical" evidence="7">
    <location>
        <begin position="170"/>
        <end position="193"/>
    </location>
</feature>
<feature type="transmembrane region" description="Helical" evidence="7">
    <location>
        <begin position="396"/>
        <end position="418"/>
    </location>
</feature>
<accession>A0A9P6GL05</accession>
<dbReference type="Pfam" id="PF07690">
    <property type="entry name" value="MFS_1"/>
    <property type="match status" value="1"/>
</dbReference>
<evidence type="ECO:0000313" key="9">
    <source>
        <dbReference type="EMBL" id="KAF9736935.1"/>
    </source>
</evidence>
<dbReference type="InterPro" id="IPR020846">
    <property type="entry name" value="MFS_dom"/>
</dbReference>
<feature type="transmembrane region" description="Helical" evidence="7">
    <location>
        <begin position="306"/>
        <end position="325"/>
    </location>
</feature>
<feature type="transmembrane region" description="Helical" evidence="7">
    <location>
        <begin position="240"/>
        <end position="261"/>
    </location>
</feature>
<evidence type="ECO:0000256" key="2">
    <source>
        <dbReference type="ARBA" id="ARBA00022448"/>
    </source>
</evidence>
<comment type="subcellular location">
    <subcellularLocation>
        <location evidence="1">Membrane</location>
        <topology evidence="1">Multi-pass membrane protein</topology>
    </subcellularLocation>
</comment>
<dbReference type="OrthoDB" id="10021397at2759"/>
<name>A0A9P6GL05_9PLEO</name>
<feature type="transmembrane region" description="Helical" evidence="7">
    <location>
        <begin position="144"/>
        <end position="163"/>
    </location>
</feature>
<feature type="transmembrane region" description="Helical" evidence="7">
    <location>
        <begin position="345"/>
        <end position="363"/>
    </location>
</feature>
<keyword evidence="6" id="KW-0325">Glycoprotein</keyword>
<feature type="transmembrane region" description="Helical" evidence="7">
    <location>
        <begin position="370"/>
        <end position="390"/>
    </location>
</feature>
<evidence type="ECO:0000256" key="5">
    <source>
        <dbReference type="ARBA" id="ARBA00023136"/>
    </source>
</evidence>
<evidence type="ECO:0000313" key="10">
    <source>
        <dbReference type="Proteomes" id="UP000756921"/>
    </source>
</evidence>
<keyword evidence="5 7" id="KW-0472">Membrane</keyword>
<feature type="transmembrane region" description="Helical" evidence="7">
    <location>
        <begin position="430"/>
        <end position="448"/>
    </location>
</feature>
<evidence type="ECO:0000256" key="1">
    <source>
        <dbReference type="ARBA" id="ARBA00004141"/>
    </source>
</evidence>
<dbReference type="PANTHER" id="PTHR23501:SF187">
    <property type="entry name" value="MAJOR FACILITATOR SUPERFAMILY (MFS) PROFILE DOMAIN-CONTAINING PROTEIN"/>
    <property type="match status" value="1"/>
</dbReference>
<reference evidence="9" key="1">
    <citation type="journal article" date="2020" name="Mol. Plant Microbe Interact.">
        <title>Genome Sequence of the Biocontrol Agent Coniothyrium minitans strain Conio (IMI 134523).</title>
        <authorList>
            <person name="Patel D."/>
            <person name="Shittu T.A."/>
            <person name="Baroncelli R."/>
            <person name="Muthumeenakshi S."/>
            <person name="Osborne T.H."/>
            <person name="Janganan T.K."/>
            <person name="Sreenivasaprasad S."/>
        </authorList>
    </citation>
    <scope>NUCLEOTIDE SEQUENCE</scope>
    <source>
        <strain evidence="9">Conio</strain>
    </source>
</reference>
<dbReference type="Gene3D" id="1.20.1250.20">
    <property type="entry name" value="MFS general substrate transporter like domains"/>
    <property type="match status" value="1"/>
</dbReference>
<keyword evidence="10" id="KW-1185">Reference proteome</keyword>